<protein>
    <recommendedName>
        <fullName evidence="6">Thiamine-binding periplasmic protein</fullName>
    </recommendedName>
</protein>
<dbReference type="InterPro" id="IPR005967">
    <property type="entry name" value="ThiB"/>
</dbReference>
<dbReference type="GO" id="GO:0030975">
    <property type="term" value="F:thiamine binding"/>
    <property type="evidence" value="ECO:0007669"/>
    <property type="project" value="InterPro"/>
</dbReference>
<reference evidence="5" key="1">
    <citation type="submission" date="2018-05" db="EMBL/GenBank/DDBJ databases">
        <authorList>
            <person name="Lanie J.A."/>
            <person name="Ng W.-L."/>
            <person name="Kazmierczak K.M."/>
            <person name="Andrzejewski T.M."/>
            <person name="Davidsen T.M."/>
            <person name="Wayne K.J."/>
            <person name="Tettelin H."/>
            <person name="Glass J.I."/>
            <person name="Rusch D."/>
            <person name="Podicherti R."/>
            <person name="Tsui H.-C.T."/>
            <person name="Winkler M.E."/>
        </authorList>
    </citation>
    <scope>NUCLEOTIDE SEQUENCE</scope>
</reference>
<evidence type="ECO:0000313" key="5">
    <source>
        <dbReference type="EMBL" id="SVB26848.1"/>
    </source>
</evidence>
<proteinExistence type="predicted"/>
<comment type="subcellular location">
    <subcellularLocation>
        <location evidence="1">Periplasm</location>
    </subcellularLocation>
</comment>
<keyword evidence="4" id="KW-0574">Periplasm</keyword>
<dbReference type="NCBIfam" id="TIGR01276">
    <property type="entry name" value="thiB"/>
    <property type="match status" value="1"/>
</dbReference>
<accession>A0A382CKV1</accession>
<evidence type="ECO:0000256" key="1">
    <source>
        <dbReference type="ARBA" id="ARBA00004418"/>
    </source>
</evidence>
<evidence type="ECO:0000256" key="3">
    <source>
        <dbReference type="ARBA" id="ARBA00022729"/>
    </source>
</evidence>
<name>A0A382CKV1_9ZZZZ</name>
<dbReference type="GO" id="GO:0015888">
    <property type="term" value="P:thiamine transport"/>
    <property type="evidence" value="ECO:0007669"/>
    <property type="project" value="InterPro"/>
</dbReference>
<dbReference type="CDD" id="cd13545">
    <property type="entry name" value="PBP2_TbpA"/>
    <property type="match status" value="1"/>
</dbReference>
<dbReference type="NCBIfam" id="TIGR01254">
    <property type="entry name" value="sfuA"/>
    <property type="match status" value="1"/>
</dbReference>
<evidence type="ECO:0008006" key="6">
    <source>
        <dbReference type="Google" id="ProtNLM"/>
    </source>
</evidence>
<keyword evidence="2" id="KW-0813">Transport</keyword>
<evidence type="ECO:0000256" key="2">
    <source>
        <dbReference type="ARBA" id="ARBA00022448"/>
    </source>
</evidence>
<dbReference type="PANTHER" id="PTHR30006">
    <property type="entry name" value="THIAMINE-BINDING PERIPLASMIC PROTEIN-RELATED"/>
    <property type="match status" value="1"/>
</dbReference>
<dbReference type="GO" id="GO:0030976">
    <property type="term" value="F:thiamine pyrophosphate binding"/>
    <property type="evidence" value="ECO:0007669"/>
    <property type="project" value="TreeGrafter"/>
</dbReference>
<organism evidence="5">
    <name type="scientific">marine metagenome</name>
    <dbReference type="NCBI Taxonomy" id="408172"/>
    <lineage>
        <taxon>unclassified sequences</taxon>
        <taxon>metagenomes</taxon>
        <taxon>ecological metagenomes</taxon>
    </lineage>
</organism>
<dbReference type="Gene3D" id="3.40.190.10">
    <property type="entry name" value="Periplasmic binding protein-like II"/>
    <property type="match status" value="2"/>
</dbReference>
<sequence length="326" mass="37106">MKIITLFVCLLISLSVQAQKLTIYTYDSFVSEWGPGPIIKEKFEKNYNTELEFVAVDSAATLLNKIILEGSTTKADIILGLDMNLLDAANKSNLFSKHNIEDINDQIQLPIKWDTENFVPYNYGYFAFVYNNKILKNPPLSMDELINSTEARIVIQDPRTSTPGLGLLTWMKAIYGDKAGNEWKKLNKKIISVTKGWTDAYYNFFMTGEADIVLSYTTSPAAHIMFEENYDISASIFDEGNYISIEFAGILKNSKNKKIANDFLKFMLTDDFQSVIPSTNIMYPVTNINNFPDAFKNLSIPKVLQLNPKEINDNKEDWINEWLNAS</sequence>
<dbReference type="PANTHER" id="PTHR30006:SF3">
    <property type="entry name" value="THIAMINE-BINDING PERIPLASMIC PROTEIN"/>
    <property type="match status" value="1"/>
</dbReference>
<dbReference type="SUPFAM" id="SSF53850">
    <property type="entry name" value="Periplasmic binding protein-like II"/>
    <property type="match status" value="1"/>
</dbReference>
<evidence type="ECO:0000256" key="4">
    <source>
        <dbReference type="ARBA" id="ARBA00022764"/>
    </source>
</evidence>
<gene>
    <name evidence="5" type="ORF">METZ01_LOCUS179702</name>
</gene>
<dbReference type="EMBL" id="UINC01035056">
    <property type="protein sequence ID" value="SVB26848.1"/>
    <property type="molecule type" value="Genomic_DNA"/>
</dbReference>
<dbReference type="AlphaFoldDB" id="A0A382CKV1"/>
<keyword evidence="3" id="KW-0732">Signal</keyword>
<dbReference type="Pfam" id="PF13343">
    <property type="entry name" value="SBP_bac_6"/>
    <property type="match status" value="1"/>
</dbReference>
<dbReference type="GO" id="GO:0030288">
    <property type="term" value="C:outer membrane-bounded periplasmic space"/>
    <property type="evidence" value="ECO:0007669"/>
    <property type="project" value="InterPro"/>
</dbReference>
<dbReference type="InterPro" id="IPR005948">
    <property type="entry name" value="ThiB-like"/>
</dbReference>